<evidence type="ECO:0000313" key="2">
    <source>
        <dbReference type="Proteomes" id="UP000297273"/>
    </source>
</evidence>
<sequence>MNSLDFTESLMKYGEEKYGLLYNRWVLFGVRGISSEEGSVNLNNDAINEYNDALFLIRNLNGSLECKTYVCTIDPGRYWLNHPMNPNGTARIAEGVYKYTLGIHRGHKALTQYAKVTVNRYAIHGAGKPWFQWKSESPSMKDTGFFAIDIHAKSSTSKYVEMASAGCTVLNSTWTDEPWKEFYSIVDEAISSRLQPYLCYCVLNQDSARPLIDAAT</sequence>
<protein>
    <submittedName>
        <fullName evidence="1">Uncharacterized protein</fullName>
    </submittedName>
</protein>
<organism evidence="1 2">
    <name type="scientific">Leptospira langatensis</name>
    <dbReference type="NCBI Taxonomy" id="2484983"/>
    <lineage>
        <taxon>Bacteria</taxon>
        <taxon>Pseudomonadati</taxon>
        <taxon>Spirochaetota</taxon>
        <taxon>Spirochaetia</taxon>
        <taxon>Leptospirales</taxon>
        <taxon>Leptospiraceae</taxon>
        <taxon>Leptospira</taxon>
    </lineage>
</organism>
<dbReference type="Proteomes" id="UP000297273">
    <property type="component" value="Unassembled WGS sequence"/>
</dbReference>
<name>A0ABY2MJ38_9LEPT</name>
<comment type="caution">
    <text evidence="1">The sequence shown here is derived from an EMBL/GenBank/DDBJ whole genome shotgun (WGS) entry which is preliminary data.</text>
</comment>
<keyword evidence="2" id="KW-1185">Reference proteome</keyword>
<evidence type="ECO:0000313" key="1">
    <source>
        <dbReference type="EMBL" id="TGL43641.1"/>
    </source>
</evidence>
<reference evidence="2" key="1">
    <citation type="journal article" date="2019" name="PLoS Negl. Trop. Dis.">
        <title>Revisiting the worldwide diversity of Leptospira species in the environment.</title>
        <authorList>
            <person name="Vincent A.T."/>
            <person name="Schiettekatte O."/>
            <person name="Bourhy P."/>
            <person name="Veyrier F.J."/>
            <person name="Picardeau M."/>
        </authorList>
    </citation>
    <scope>NUCLEOTIDE SEQUENCE [LARGE SCALE GENOMIC DNA]</scope>
    <source>
        <strain evidence="2">201702690</strain>
    </source>
</reference>
<dbReference type="EMBL" id="RQGC01000001">
    <property type="protein sequence ID" value="TGL43641.1"/>
    <property type="molecule type" value="Genomic_DNA"/>
</dbReference>
<gene>
    <name evidence="1" type="ORF">EHQ53_03155</name>
</gene>
<proteinExistence type="predicted"/>
<accession>A0ABY2MJ38</accession>